<feature type="compositionally biased region" description="Polar residues" evidence="1">
    <location>
        <begin position="16"/>
        <end position="26"/>
    </location>
</feature>
<proteinExistence type="predicted"/>
<feature type="region of interest" description="Disordered" evidence="1">
    <location>
        <begin position="14"/>
        <end position="52"/>
    </location>
</feature>
<comment type="caution">
    <text evidence="3">The sequence shown here is derived from an EMBL/GenBank/DDBJ whole genome shotgun (WGS) entry which is preliminary data.</text>
</comment>
<protein>
    <submittedName>
        <fullName evidence="3">Uncharacterized protein</fullName>
    </submittedName>
</protein>
<evidence type="ECO:0000256" key="1">
    <source>
        <dbReference type="SAM" id="MobiDB-lite"/>
    </source>
</evidence>
<keyword evidence="4" id="KW-1185">Reference proteome</keyword>
<dbReference type="Proteomes" id="UP000799777">
    <property type="component" value="Unassembled WGS sequence"/>
</dbReference>
<feature type="compositionally biased region" description="Low complexity" evidence="1">
    <location>
        <begin position="319"/>
        <end position="328"/>
    </location>
</feature>
<keyword evidence="2" id="KW-0472">Membrane</keyword>
<evidence type="ECO:0000256" key="2">
    <source>
        <dbReference type="SAM" id="Phobius"/>
    </source>
</evidence>
<dbReference type="AlphaFoldDB" id="A0A9P4HMU8"/>
<gene>
    <name evidence="3" type="ORF">EK21DRAFT_83840</name>
</gene>
<sequence length="426" mass="46788">MFYSFMMESLPRRASTYDQPISTGSSPPRALPGSDSSSSGSSLAPVQTASRNDSFLLATPSSTTVADERAWSPITRATDGNGGWKSHNGSLNLPPYMLGTTTPPTQNPKRVVQRLNLVVPALRNTTAHDFVTKLDGLALYRLSPAVPYLLGPSTIADRIAVIVENGREYSGPLAPYILRLESLSNRDRALMDILSAIQSSVGEQREAGDWTAQGLAREGSALRLYMDRRPKSLGIVYKQTPNPLNVACDHPDAKSSWHEVVQRLRQRQMDISKIDPDLYHQLTVECDRDSLNSTLDEIKEQSMRGELETRYNTWKNQESARNSPAPSRSAHDSARQSDLYTKRFTHEHPLGIAVNDLKELEKERKLAEGDVAVNAGQQSEKKTSGKMWSQVCSVSGRAAIVSLIALGLLGGVVYSMSSARSYTQPA</sequence>
<evidence type="ECO:0000313" key="4">
    <source>
        <dbReference type="Proteomes" id="UP000799777"/>
    </source>
</evidence>
<evidence type="ECO:0000313" key="3">
    <source>
        <dbReference type="EMBL" id="KAF2036127.1"/>
    </source>
</evidence>
<accession>A0A9P4HMU8</accession>
<reference evidence="3" key="1">
    <citation type="journal article" date="2020" name="Stud. Mycol.">
        <title>101 Dothideomycetes genomes: a test case for predicting lifestyles and emergence of pathogens.</title>
        <authorList>
            <person name="Haridas S."/>
            <person name="Albert R."/>
            <person name="Binder M."/>
            <person name="Bloem J."/>
            <person name="Labutti K."/>
            <person name="Salamov A."/>
            <person name="Andreopoulos B."/>
            <person name="Baker S."/>
            <person name="Barry K."/>
            <person name="Bills G."/>
            <person name="Bluhm B."/>
            <person name="Cannon C."/>
            <person name="Castanera R."/>
            <person name="Culley D."/>
            <person name="Daum C."/>
            <person name="Ezra D."/>
            <person name="Gonzalez J."/>
            <person name="Henrissat B."/>
            <person name="Kuo A."/>
            <person name="Liang C."/>
            <person name="Lipzen A."/>
            <person name="Lutzoni F."/>
            <person name="Magnuson J."/>
            <person name="Mondo S."/>
            <person name="Nolan M."/>
            <person name="Ohm R."/>
            <person name="Pangilinan J."/>
            <person name="Park H.-J."/>
            <person name="Ramirez L."/>
            <person name="Alfaro M."/>
            <person name="Sun H."/>
            <person name="Tritt A."/>
            <person name="Yoshinaga Y."/>
            <person name="Zwiers L.-H."/>
            <person name="Turgeon B."/>
            <person name="Goodwin S."/>
            <person name="Spatafora J."/>
            <person name="Crous P."/>
            <person name="Grigoriev I."/>
        </authorList>
    </citation>
    <scope>NUCLEOTIDE SEQUENCE</scope>
    <source>
        <strain evidence="3">CBS 110217</strain>
    </source>
</reference>
<dbReference type="EMBL" id="ML978155">
    <property type="protein sequence ID" value="KAF2036127.1"/>
    <property type="molecule type" value="Genomic_DNA"/>
</dbReference>
<name>A0A9P4HMU8_9PLEO</name>
<feature type="transmembrane region" description="Helical" evidence="2">
    <location>
        <begin position="394"/>
        <end position="414"/>
    </location>
</feature>
<feature type="region of interest" description="Disordered" evidence="1">
    <location>
        <begin position="315"/>
        <end position="336"/>
    </location>
</feature>
<keyword evidence="2" id="KW-0812">Transmembrane</keyword>
<feature type="compositionally biased region" description="Low complexity" evidence="1">
    <location>
        <begin position="33"/>
        <end position="42"/>
    </location>
</feature>
<keyword evidence="2" id="KW-1133">Transmembrane helix</keyword>
<organism evidence="3 4">
    <name type="scientific">Setomelanomma holmii</name>
    <dbReference type="NCBI Taxonomy" id="210430"/>
    <lineage>
        <taxon>Eukaryota</taxon>
        <taxon>Fungi</taxon>
        <taxon>Dikarya</taxon>
        <taxon>Ascomycota</taxon>
        <taxon>Pezizomycotina</taxon>
        <taxon>Dothideomycetes</taxon>
        <taxon>Pleosporomycetidae</taxon>
        <taxon>Pleosporales</taxon>
        <taxon>Pleosporineae</taxon>
        <taxon>Phaeosphaeriaceae</taxon>
        <taxon>Setomelanomma</taxon>
    </lineage>
</organism>
<dbReference type="OrthoDB" id="3800555at2759"/>